<evidence type="ECO:0000256" key="5">
    <source>
        <dbReference type="ARBA" id="ARBA00022801"/>
    </source>
</evidence>
<reference evidence="8 9" key="1">
    <citation type="submission" date="2015-07" db="EMBL/GenBank/DDBJ databases">
        <title>The genome of Dufourea novaeangliae.</title>
        <authorList>
            <person name="Pan H."/>
            <person name="Kapheim K."/>
        </authorList>
    </citation>
    <scope>NUCLEOTIDE SEQUENCE [LARGE SCALE GENOMIC DNA]</scope>
    <source>
        <strain evidence="8">0120121106</strain>
        <tissue evidence="8">Whole body</tissue>
    </source>
</reference>
<dbReference type="PROSITE" id="PS51275">
    <property type="entry name" value="PEPTIDASE_C26_GGH"/>
    <property type="match status" value="1"/>
</dbReference>
<proteinExistence type="inferred from homology"/>
<evidence type="ECO:0000256" key="3">
    <source>
        <dbReference type="ARBA" id="ARBA00022525"/>
    </source>
</evidence>
<dbReference type="GO" id="GO:0034722">
    <property type="term" value="F:gamma-glutamyl-peptidase activity"/>
    <property type="evidence" value="ECO:0007669"/>
    <property type="project" value="UniProtKB-UniRule"/>
</dbReference>
<feature type="non-terminal residue" evidence="8">
    <location>
        <position position="1"/>
    </location>
</feature>
<evidence type="ECO:0000256" key="7">
    <source>
        <dbReference type="PROSITE-ProRule" id="PRU00607"/>
    </source>
</evidence>
<feature type="active site" description="Proton donor" evidence="6">
    <location>
        <position position="213"/>
    </location>
</feature>
<keyword evidence="3" id="KW-0964">Secreted</keyword>
<protein>
    <recommendedName>
        <fullName evidence="7">folate gamma-glutamyl hydrolase</fullName>
        <ecNumber evidence="7">3.4.19.9</ecNumber>
    </recommendedName>
</protein>
<dbReference type="SUPFAM" id="SSF52317">
    <property type="entry name" value="Class I glutamine amidotransferase-like"/>
    <property type="match status" value="1"/>
</dbReference>
<dbReference type="Gene3D" id="3.40.50.880">
    <property type="match status" value="1"/>
</dbReference>
<keyword evidence="4" id="KW-0732">Signal</keyword>
<comment type="subcellular location">
    <subcellularLocation>
        <location evidence="1">Secreted</location>
        <location evidence="1">Extracellular space</location>
    </subcellularLocation>
</comment>
<dbReference type="Proteomes" id="UP000076502">
    <property type="component" value="Unassembled WGS sequence"/>
</dbReference>
<comment type="similarity">
    <text evidence="2">Belongs to the peptidase C26 family.</text>
</comment>
<name>A0A154P552_DUFNO</name>
<feature type="active site" description="Nucleophile" evidence="6 7">
    <location>
        <position position="102"/>
    </location>
</feature>
<dbReference type="GO" id="GO:0005576">
    <property type="term" value="C:extracellular region"/>
    <property type="evidence" value="ECO:0007669"/>
    <property type="project" value="UniProtKB-SubCell"/>
</dbReference>
<keyword evidence="9" id="KW-1185">Reference proteome</keyword>
<dbReference type="Pfam" id="PF07722">
    <property type="entry name" value="Peptidase_C26"/>
    <property type="match status" value="1"/>
</dbReference>
<dbReference type="GO" id="GO:0005773">
    <property type="term" value="C:vacuole"/>
    <property type="evidence" value="ECO:0007669"/>
    <property type="project" value="TreeGrafter"/>
</dbReference>
<dbReference type="InterPro" id="IPR029062">
    <property type="entry name" value="Class_I_gatase-like"/>
</dbReference>
<dbReference type="STRING" id="178035.A0A154P552"/>
<accession>A0A154P552</accession>
<dbReference type="OrthoDB" id="64220at2759"/>
<dbReference type="PANTHER" id="PTHR11315">
    <property type="entry name" value="PROTEASE FAMILY C26 GAMMA-GLUTAMYL HYDROLASE"/>
    <property type="match status" value="1"/>
</dbReference>
<dbReference type="FunFam" id="3.40.50.880:FF:000024">
    <property type="entry name" value="Folate gamma-glutamyl hydrolase"/>
    <property type="match status" value="1"/>
</dbReference>
<evidence type="ECO:0000313" key="9">
    <source>
        <dbReference type="Proteomes" id="UP000076502"/>
    </source>
</evidence>
<evidence type="ECO:0000313" key="8">
    <source>
        <dbReference type="EMBL" id="KZC07017.1"/>
    </source>
</evidence>
<dbReference type="InterPro" id="IPR015527">
    <property type="entry name" value="Pept_C26_g-glut_hydrolase"/>
</dbReference>
<gene>
    <name evidence="8" type="ORF">WN55_08901</name>
</gene>
<dbReference type="PANTHER" id="PTHR11315:SF0">
    <property type="entry name" value="FOLATE GAMMA-GLUTAMYL HYDROLASE"/>
    <property type="match status" value="1"/>
</dbReference>
<organism evidence="8 9">
    <name type="scientific">Dufourea novaeangliae</name>
    <name type="common">Sweat bee</name>
    <dbReference type="NCBI Taxonomy" id="178035"/>
    <lineage>
        <taxon>Eukaryota</taxon>
        <taxon>Metazoa</taxon>
        <taxon>Ecdysozoa</taxon>
        <taxon>Arthropoda</taxon>
        <taxon>Hexapoda</taxon>
        <taxon>Insecta</taxon>
        <taxon>Pterygota</taxon>
        <taxon>Neoptera</taxon>
        <taxon>Endopterygota</taxon>
        <taxon>Hymenoptera</taxon>
        <taxon>Apocrita</taxon>
        <taxon>Aculeata</taxon>
        <taxon>Apoidea</taxon>
        <taxon>Anthophila</taxon>
        <taxon>Halictidae</taxon>
        <taxon>Rophitinae</taxon>
        <taxon>Dufourea</taxon>
    </lineage>
</organism>
<dbReference type="PROSITE" id="PS51273">
    <property type="entry name" value="GATASE_TYPE_1"/>
    <property type="match status" value="1"/>
</dbReference>
<comment type="catalytic activity">
    <reaction evidence="7">
        <text>(6S)-5,6,7,8-tetrahydrofolyl-(gamma-L-Glu)(n) + (n-1) H2O = (6S)-5,6,7,8-tetrahydrofolate + (n-1) L-glutamate</text>
        <dbReference type="Rhea" id="RHEA:56784"/>
        <dbReference type="Rhea" id="RHEA-COMP:14738"/>
        <dbReference type="ChEBI" id="CHEBI:15377"/>
        <dbReference type="ChEBI" id="CHEBI:29985"/>
        <dbReference type="ChEBI" id="CHEBI:57453"/>
        <dbReference type="ChEBI" id="CHEBI:141005"/>
        <dbReference type="EC" id="3.4.19.9"/>
    </reaction>
</comment>
<dbReference type="InterPro" id="IPR011697">
    <property type="entry name" value="Peptidase_C26"/>
</dbReference>
<dbReference type="AlphaFoldDB" id="A0A154P552"/>
<dbReference type="EC" id="3.4.19.9" evidence="7"/>
<sequence>GILTQEVSPYVNSRYDNQYHSYIAASYVKFLEGAGARVVPIWIGQKRSYYEDIMSKVNGVLWPGGNANFDDKNGYRDAGFMIYKIAKEMYKQGTYFPIMGVCLGFELLTYVTANCIEHRIPCNATNLPLSLKFTRDYQNSTMFRNAPIDVIDTLKSEKVTFNVHHYCVTKKQLRKVGALNLLKVLAVNNDEGGQGFISAVESTSFPFYGLQFHPEKNLYEWILERNIPHGEDAVQIAQYFANFFVKEARKNKNAFNSISDEARSLIYNYPVTYTAQRNILFQQTYFFKKNSTELNYI</sequence>
<keyword evidence="5 7" id="KW-0378">Hydrolase</keyword>
<evidence type="ECO:0000256" key="2">
    <source>
        <dbReference type="ARBA" id="ARBA00011083"/>
    </source>
</evidence>
<evidence type="ECO:0000256" key="4">
    <source>
        <dbReference type="ARBA" id="ARBA00022729"/>
    </source>
</evidence>
<dbReference type="GO" id="GO:0046900">
    <property type="term" value="P:tetrahydrofolylpolyglutamate metabolic process"/>
    <property type="evidence" value="ECO:0007669"/>
    <property type="project" value="TreeGrafter"/>
</dbReference>
<dbReference type="EMBL" id="KQ434820">
    <property type="protein sequence ID" value="KZC07017.1"/>
    <property type="molecule type" value="Genomic_DNA"/>
</dbReference>
<feature type="active site" evidence="7">
    <location>
        <position position="213"/>
    </location>
</feature>
<evidence type="ECO:0000256" key="6">
    <source>
        <dbReference type="PIRSR" id="PIRSR615527-1"/>
    </source>
</evidence>
<evidence type="ECO:0000256" key="1">
    <source>
        <dbReference type="ARBA" id="ARBA00004239"/>
    </source>
</evidence>